<dbReference type="Proteomes" id="UP000290131">
    <property type="component" value="Segment"/>
</dbReference>
<accession>A0A3T0IIE3</accession>
<protein>
    <submittedName>
        <fullName evidence="1">Uncharacterized protein</fullName>
    </submittedName>
</protein>
<organism evidence="1">
    <name type="scientific">Vibrio virus vB_VspP_SBP1</name>
    <dbReference type="NCBI Taxonomy" id="2500581"/>
    <lineage>
        <taxon>Viruses</taxon>
        <taxon>Duplodnaviria</taxon>
        <taxon>Heunggongvirae</taxon>
        <taxon>Uroviricota</taxon>
        <taxon>Caudoviricetes</taxon>
        <taxon>Schitoviridae</taxon>
        <taxon>Electravirus</taxon>
        <taxon>Electravirus Sbp1</taxon>
    </lineage>
</organism>
<proteinExistence type="predicted"/>
<gene>
    <name evidence="1" type="ORF">SBP1_gp006</name>
</gene>
<keyword evidence="2" id="KW-1185">Reference proteome</keyword>
<name>A0A3T0IIE3_9CAUD</name>
<reference evidence="1" key="1">
    <citation type="submission" date="2018-12" db="EMBL/GenBank/DDBJ databases">
        <title>Characterization of a N4-like bacteriophage infecting a coral-derived Vibrio strain.</title>
        <authorList>
            <person name="Huang S."/>
        </authorList>
    </citation>
    <scope>NUCLEOTIDE SEQUENCE [LARGE SCALE GENOMIC DNA]</scope>
</reference>
<sequence>MWYEILKITQEVIDVDCDVRFEDGALEIDLKIKIPIAKEIENMYCNLTSVTEHNPKDP</sequence>
<evidence type="ECO:0000313" key="1">
    <source>
        <dbReference type="EMBL" id="AZU99598.1"/>
    </source>
</evidence>
<dbReference type="EMBL" id="MK301608">
    <property type="protein sequence ID" value="AZU99598.1"/>
    <property type="molecule type" value="Genomic_DNA"/>
</dbReference>
<evidence type="ECO:0000313" key="2">
    <source>
        <dbReference type="Proteomes" id="UP000290131"/>
    </source>
</evidence>